<sequence length="105" mass="11964">MSRSNSLVMTAGFAEFPKDTSLHEVYRMIGCVMIVDKETETIHDISFTFVMELSNQFLANLLRGVSLRNGLDEVRKRLKESIKVPGVGAIQYAIQQAYDRYCELK</sequence>
<organism evidence="2 3">
    <name type="scientific">Brevibacillus panacihumi W25</name>
    <dbReference type="NCBI Taxonomy" id="1408254"/>
    <lineage>
        <taxon>Bacteria</taxon>
        <taxon>Bacillati</taxon>
        <taxon>Bacillota</taxon>
        <taxon>Bacilli</taxon>
        <taxon>Bacillales</taxon>
        <taxon>Paenibacillaceae</taxon>
        <taxon>Brevibacillus</taxon>
    </lineage>
</organism>
<dbReference type="RefSeq" id="WP_023554230.1">
    <property type="nucleotide sequence ID" value="NZ_KI629782.1"/>
</dbReference>
<dbReference type="STRING" id="1408254.T458_00675"/>
<comment type="caution">
    <text evidence="2">The sequence shown here is derived from an EMBL/GenBank/DDBJ whole genome shotgun (WGS) entry which is preliminary data.</text>
</comment>
<reference evidence="2 3" key="1">
    <citation type="journal article" date="2014" name="Genome Announc.">
        <title>Draft Genome Sequence of Brevibacillus panacihumi Strain W25, a Halotolerant Hydrocarbon-Degrading Bacterium.</title>
        <authorList>
            <person name="Wang X."/>
            <person name="Jin D."/>
            <person name="Zhou L."/>
            <person name="Wu L."/>
            <person name="An W."/>
            <person name="Chen Y."/>
            <person name="Zhao L."/>
        </authorList>
    </citation>
    <scope>NUCLEOTIDE SEQUENCE [LARGE SCALE GENOMIC DNA]</scope>
    <source>
        <strain evidence="2 3">W25</strain>
    </source>
</reference>
<dbReference type="InterPro" id="IPR024617">
    <property type="entry name" value="DUF3870"/>
</dbReference>
<dbReference type="AlphaFoldDB" id="V6MBE1"/>
<evidence type="ECO:0000259" key="1">
    <source>
        <dbReference type="Pfam" id="PF12986"/>
    </source>
</evidence>
<dbReference type="Pfam" id="PF12986">
    <property type="entry name" value="DUF3870"/>
    <property type="match status" value="1"/>
</dbReference>
<keyword evidence="3" id="KW-1185">Reference proteome</keyword>
<proteinExistence type="predicted"/>
<accession>V6MBE1</accession>
<dbReference type="PATRIC" id="fig|1408254.3.peg.140"/>
<evidence type="ECO:0000313" key="2">
    <source>
        <dbReference type="EMBL" id="EST55869.1"/>
    </source>
</evidence>
<dbReference type="HOGENOM" id="CLU_114448_2_1_9"/>
<dbReference type="Proteomes" id="UP000017973">
    <property type="component" value="Unassembled WGS sequence"/>
</dbReference>
<dbReference type="EMBL" id="AYJU01000001">
    <property type="protein sequence ID" value="EST55869.1"/>
    <property type="molecule type" value="Genomic_DNA"/>
</dbReference>
<name>V6MBE1_9BACL</name>
<feature type="domain" description="DUF3870" evidence="1">
    <location>
        <begin position="11"/>
        <end position="101"/>
    </location>
</feature>
<protein>
    <recommendedName>
        <fullName evidence="1">DUF3870 domain-containing protein</fullName>
    </recommendedName>
</protein>
<gene>
    <name evidence="2" type="ORF">T458_00675</name>
</gene>
<evidence type="ECO:0000313" key="3">
    <source>
        <dbReference type="Proteomes" id="UP000017973"/>
    </source>
</evidence>